<keyword evidence="1" id="KW-0732">Signal</keyword>
<keyword evidence="3" id="KW-1185">Reference proteome</keyword>
<protein>
    <submittedName>
        <fullName evidence="2">Uncharacterized protein</fullName>
    </submittedName>
</protein>
<name>A0AAV0DBN3_9ASTE</name>
<dbReference type="Proteomes" id="UP001152523">
    <property type="component" value="Unassembled WGS sequence"/>
</dbReference>
<feature type="signal peptide" evidence="1">
    <location>
        <begin position="1"/>
        <end position="19"/>
    </location>
</feature>
<proteinExistence type="predicted"/>
<evidence type="ECO:0000256" key="1">
    <source>
        <dbReference type="SAM" id="SignalP"/>
    </source>
</evidence>
<feature type="chain" id="PRO_5043516201" evidence="1">
    <location>
        <begin position="20"/>
        <end position="224"/>
    </location>
</feature>
<dbReference type="AlphaFoldDB" id="A0AAV0DBN3"/>
<gene>
    <name evidence="2" type="ORF">CEPIT_LOCUS12508</name>
</gene>
<dbReference type="EMBL" id="CAMAPF010000076">
    <property type="protein sequence ID" value="CAH9093487.1"/>
    <property type="molecule type" value="Genomic_DNA"/>
</dbReference>
<reference evidence="2" key="1">
    <citation type="submission" date="2022-07" db="EMBL/GenBank/DDBJ databases">
        <authorList>
            <person name="Macas J."/>
            <person name="Novak P."/>
            <person name="Neumann P."/>
        </authorList>
    </citation>
    <scope>NUCLEOTIDE SEQUENCE</scope>
</reference>
<comment type="caution">
    <text evidence="2">The sequence shown here is derived from an EMBL/GenBank/DDBJ whole genome shotgun (WGS) entry which is preliminary data.</text>
</comment>
<evidence type="ECO:0000313" key="3">
    <source>
        <dbReference type="Proteomes" id="UP001152523"/>
    </source>
</evidence>
<evidence type="ECO:0000313" key="2">
    <source>
        <dbReference type="EMBL" id="CAH9093487.1"/>
    </source>
</evidence>
<sequence>MGGIGAALLGGCLLPSTAAMGGVRRQAPPPRMVRQPLKAAAAKGKSIRRVSPPKEEGMCPFDMVDHVVKELFPPVHFLIVGVALVDQDALIYGKLDPDDDGKISNVNNCMEALLENEDRWIRTRSSEIPPSGFGKACKRFFDFEDGPFKVATKKKSKNFVRCTELVLMYGIVGTVMKANIKTREDFKRFLLHLYESERALTAMCYPLMADAKSLETIPSLHSII</sequence>
<organism evidence="2 3">
    <name type="scientific">Cuscuta epithymum</name>
    <dbReference type="NCBI Taxonomy" id="186058"/>
    <lineage>
        <taxon>Eukaryota</taxon>
        <taxon>Viridiplantae</taxon>
        <taxon>Streptophyta</taxon>
        <taxon>Embryophyta</taxon>
        <taxon>Tracheophyta</taxon>
        <taxon>Spermatophyta</taxon>
        <taxon>Magnoliopsida</taxon>
        <taxon>eudicotyledons</taxon>
        <taxon>Gunneridae</taxon>
        <taxon>Pentapetalae</taxon>
        <taxon>asterids</taxon>
        <taxon>lamiids</taxon>
        <taxon>Solanales</taxon>
        <taxon>Convolvulaceae</taxon>
        <taxon>Cuscuteae</taxon>
        <taxon>Cuscuta</taxon>
        <taxon>Cuscuta subgen. Cuscuta</taxon>
    </lineage>
</organism>
<accession>A0AAV0DBN3</accession>